<gene>
    <name evidence="1" type="ORF">N5J11_11390</name>
</gene>
<organism evidence="1 2">
    <name type="scientific">Ectopseudomonas oleovorans</name>
    <name type="common">Pseudomonas oleovorans</name>
    <dbReference type="NCBI Taxonomy" id="301"/>
    <lineage>
        <taxon>Bacteria</taxon>
        <taxon>Pseudomonadati</taxon>
        <taxon>Pseudomonadota</taxon>
        <taxon>Gammaproteobacteria</taxon>
        <taxon>Pseudomonadales</taxon>
        <taxon>Pseudomonadaceae</taxon>
        <taxon>Ectopseudomonas</taxon>
    </lineage>
</organism>
<accession>A0AA42Q9U4</accession>
<protein>
    <submittedName>
        <fullName evidence="1">Uncharacterized protein</fullName>
    </submittedName>
</protein>
<evidence type="ECO:0000313" key="2">
    <source>
        <dbReference type="Proteomes" id="UP001161697"/>
    </source>
</evidence>
<dbReference type="EMBL" id="JAOCJE010000001">
    <property type="protein sequence ID" value="MDH1339830.1"/>
    <property type="molecule type" value="Genomic_DNA"/>
</dbReference>
<dbReference type="AlphaFoldDB" id="A0AA42Q9U4"/>
<reference evidence="1" key="1">
    <citation type="submission" date="2022-09" db="EMBL/GenBank/DDBJ databases">
        <title>Intensive care unit water sources are persistently colonized with multi-drug resistant bacteria and are the site of extensive horizontal gene transfer of antibiotic resistance genes.</title>
        <authorList>
            <person name="Diorio-Toth L."/>
        </authorList>
    </citation>
    <scope>NUCLEOTIDE SEQUENCE</scope>
    <source>
        <strain evidence="1">GD03704</strain>
    </source>
</reference>
<dbReference type="InterPro" id="IPR016893">
    <property type="entry name" value="UCP028589"/>
</dbReference>
<name>A0AA42Q9U4_ECTOL</name>
<dbReference type="Proteomes" id="UP001161697">
    <property type="component" value="Unassembled WGS sequence"/>
</dbReference>
<comment type="caution">
    <text evidence="1">The sequence shown here is derived from an EMBL/GenBank/DDBJ whole genome shotgun (WGS) entry which is preliminary data.</text>
</comment>
<dbReference type="PIRSF" id="PIRSF028589">
    <property type="entry name" value="UCP028589"/>
    <property type="match status" value="1"/>
</dbReference>
<evidence type="ECO:0000313" key="1">
    <source>
        <dbReference type="EMBL" id="MDH1339830.1"/>
    </source>
</evidence>
<sequence length="245" mass="26218">MLVSLQGSIYLATRSALGKYEKPVWVGNAPTCTLQLATETTPKNESFSGNRLQIGLLDRGKTATLNLTLDEWLVQNLALGLYANHNPLAGGSVTGEALPGNLIEGDFVRLDHPFVDELELAAGGTPLVLGTDYRVHSPAGGLLEVLTAQATGPTAAYEYAAVDSLAMFTSRPPERWLFLDGINTETGEAVLVDLYRTKFNPVGELGLIHEEYGSLPLTGAVLYDPLNARDANLGGYGRMITKKAT</sequence>
<proteinExistence type="predicted"/>
<dbReference type="RefSeq" id="WP_279534357.1">
    <property type="nucleotide sequence ID" value="NZ_CP104579.1"/>
</dbReference>